<dbReference type="AlphaFoldDB" id="A0A6A7AW38"/>
<name>A0A6A7AW38_9PLEO</name>
<dbReference type="EMBL" id="MU006336">
    <property type="protein sequence ID" value="KAF2846338.1"/>
    <property type="molecule type" value="Genomic_DNA"/>
</dbReference>
<feature type="chain" id="PRO_5025662902" evidence="1">
    <location>
        <begin position="41"/>
        <end position="73"/>
    </location>
</feature>
<dbReference type="Proteomes" id="UP000799423">
    <property type="component" value="Unassembled WGS sequence"/>
</dbReference>
<organism evidence="2 3">
    <name type="scientific">Plenodomus tracheiphilus IPT5</name>
    <dbReference type="NCBI Taxonomy" id="1408161"/>
    <lineage>
        <taxon>Eukaryota</taxon>
        <taxon>Fungi</taxon>
        <taxon>Dikarya</taxon>
        <taxon>Ascomycota</taxon>
        <taxon>Pezizomycotina</taxon>
        <taxon>Dothideomycetes</taxon>
        <taxon>Pleosporomycetidae</taxon>
        <taxon>Pleosporales</taxon>
        <taxon>Pleosporineae</taxon>
        <taxon>Leptosphaeriaceae</taxon>
        <taxon>Plenodomus</taxon>
    </lineage>
</organism>
<sequence>MPSISPSVIHLRAATRPAAHCPSPALTLHALWLVLVIVAAARPRSVCRVALSAFLAEGVWWQLRHSSRLASTQ</sequence>
<keyword evidence="1" id="KW-0732">Signal</keyword>
<feature type="signal peptide" evidence="1">
    <location>
        <begin position="1"/>
        <end position="40"/>
    </location>
</feature>
<protein>
    <submittedName>
        <fullName evidence="2">Uncharacterized protein</fullName>
    </submittedName>
</protein>
<accession>A0A6A7AW38</accession>
<evidence type="ECO:0000256" key="1">
    <source>
        <dbReference type="SAM" id="SignalP"/>
    </source>
</evidence>
<gene>
    <name evidence="2" type="ORF">T440DRAFT_471981</name>
</gene>
<proteinExistence type="predicted"/>
<keyword evidence="3" id="KW-1185">Reference proteome</keyword>
<reference evidence="2" key="1">
    <citation type="submission" date="2020-01" db="EMBL/GenBank/DDBJ databases">
        <authorList>
            <consortium name="DOE Joint Genome Institute"/>
            <person name="Haridas S."/>
            <person name="Albert R."/>
            <person name="Binder M."/>
            <person name="Bloem J."/>
            <person name="Labutti K."/>
            <person name="Salamov A."/>
            <person name="Andreopoulos B."/>
            <person name="Baker S.E."/>
            <person name="Barry K."/>
            <person name="Bills G."/>
            <person name="Bluhm B.H."/>
            <person name="Cannon C."/>
            <person name="Castanera R."/>
            <person name="Culley D.E."/>
            <person name="Daum C."/>
            <person name="Ezra D."/>
            <person name="Gonzalez J.B."/>
            <person name="Henrissat B."/>
            <person name="Kuo A."/>
            <person name="Liang C."/>
            <person name="Lipzen A."/>
            <person name="Lutzoni F."/>
            <person name="Magnuson J."/>
            <person name="Mondo S."/>
            <person name="Nolan M."/>
            <person name="Ohm R."/>
            <person name="Pangilinan J."/>
            <person name="Park H.-J."/>
            <person name="Ramirez L."/>
            <person name="Alfaro M."/>
            <person name="Sun H."/>
            <person name="Tritt A."/>
            <person name="Yoshinaga Y."/>
            <person name="Zwiers L.-H."/>
            <person name="Turgeon B.G."/>
            <person name="Goodwin S.B."/>
            <person name="Spatafora J.W."/>
            <person name="Crous P.W."/>
            <person name="Grigoriev I.V."/>
        </authorList>
    </citation>
    <scope>NUCLEOTIDE SEQUENCE</scope>
    <source>
        <strain evidence="2">IPT5</strain>
    </source>
</reference>
<evidence type="ECO:0000313" key="2">
    <source>
        <dbReference type="EMBL" id="KAF2846338.1"/>
    </source>
</evidence>
<evidence type="ECO:0000313" key="3">
    <source>
        <dbReference type="Proteomes" id="UP000799423"/>
    </source>
</evidence>